<accession>A0A163JZA3</accession>
<dbReference type="Gene3D" id="1.10.443.20">
    <property type="entry name" value="Centromere DNA-binding protein complex CBF3 subunit, domain 2"/>
    <property type="match status" value="1"/>
</dbReference>
<sequence length="168" mass="19398">MEQHNDERRISHQASKRNDAIHGRLPLQWSILLCCLCRPSIRLCMKLFPAIGEWHDRLAAKELTPDNNVPIQPTVAANAFVQVIMMIRKTFIQDLVLMMELHLRRRIWRHSIFSDPAYFFFKRQVSTIALECSSMLTLICSSSPRLHSLGHDTRLVIPSPVHSFACPI</sequence>
<gene>
    <name evidence="2" type="primary">ABSGL_09991.1 scaffold 11783</name>
</gene>
<dbReference type="Proteomes" id="UP000078561">
    <property type="component" value="Unassembled WGS sequence"/>
</dbReference>
<evidence type="ECO:0000313" key="2">
    <source>
        <dbReference type="EMBL" id="SAM04131.1"/>
    </source>
</evidence>
<dbReference type="EMBL" id="LT554349">
    <property type="protein sequence ID" value="SAM04131.1"/>
    <property type="molecule type" value="Genomic_DNA"/>
</dbReference>
<dbReference type="InParanoid" id="A0A163JZA3"/>
<proteinExistence type="predicted"/>
<dbReference type="GO" id="GO:0003677">
    <property type="term" value="F:DNA binding"/>
    <property type="evidence" value="ECO:0007669"/>
    <property type="project" value="InterPro"/>
</dbReference>
<reference evidence="2" key="1">
    <citation type="submission" date="2016-04" db="EMBL/GenBank/DDBJ databases">
        <authorList>
            <person name="Evans L.H."/>
            <person name="Alamgir A."/>
            <person name="Owens N."/>
            <person name="Weber N.D."/>
            <person name="Virtaneva K."/>
            <person name="Barbian K."/>
            <person name="Babar A."/>
            <person name="Rosenke K."/>
        </authorList>
    </citation>
    <scope>NUCLEOTIDE SEQUENCE [LARGE SCALE GENOMIC DNA]</scope>
    <source>
        <strain evidence="2">CBS 101.48</strain>
    </source>
</reference>
<evidence type="ECO:0000313" key="3">
    <source>
        <dbReference type="Proteomes" id="UP000078561"/>
    </source>
</evidence>
<dbReference type="OrthoDB" id="120763at2759"/>
<dbReference type="Pfam" id="PF16787">
    <property type="entry name" value="NDC10_II"/>
    <property type="match status" value="1"/>
</dbReference>
<protein>
    <recommendedName>
        <fullName evidence="1">Ndc10 domain-containing protein</fullName>
    </recommendedName>
</protein>
<name>A0A163JZA3_ABSGL</name>
<dbReference type="InterPro" id="IPR038279">
    <property type="entry name" value="Ndc10_dom2_sf"/>
</dbReference>
<dbReference type="AlphaFoldDB" id="A0A163JZA3"/>
<dbReference type="InterPro" id="IPR031872">
    <property type="entry name" value="NDC10_II"/>
</dbReference>
<organism evidence="2">
    <name type="scientific">Absidia glauca</name>
    <name type="common">Pin mould</name>
    <dbReference type="NCBI Taxonomy" id="4829"/>
    <lineage>
        <taxon>Eukaryota</taxon>
        <taxon>Fungi</taxon>
        <taxon>Fungi incertae sedis</taxon>
        <taxon>Mucoromycota</taxon>
        <taxon>Mucoromycotina</taxon>
        <taxon>Mucoromycetes</taxon>
        <taxon>Mucorales</taxon>
        <taxon>Cunninghamellaceae</taxon>
        <taxon>Absidia</taxon>
    </lineage>
</organism>
<feature type="domain" description="Ndc10" evidence="1">
    <location>
        <begin position="38"/>
        <end position="118"/>
    </location>
</feature>
<evidence type="ECO:0000259" key="1">
    <source>
        <dbReference type="Pfam" id="PF16787"/>
    </source>
</evidence>
<keyword evidence="3" id="KW-1185">Reference proteome</keyword>